<dbReference type="Pfam" id="PF00732">
    <property type="entry name" value="GMC_oxred_N"/>
    <property type="match status" value="1"/>
</dbReference>
<comment type="similarity">
    <text evidence="2">Belongs to the GMC oxidoreductase family.</text>
</comment>
<dbReference type="PROSITE" id="PS00624">
    <property type="entry name" value="GMC_OXRED_2"/>
    <property type="match status" value="1"/>
</dbReference>
<evidence type="ECO:0000256" key="4">
    <source>
        <dbReference type="ARBA" id="ARBA00022827"/>
    </source>
</evidence>
<dbReference type="Gene3D" id="3.30.560.10">
    <property type="entry name" value="Glucose Oxidase, domain 3"/>
    <property type="match status" value="1"/>
</dbReference>
<keyword evidence="3" id="KW-0285">Flavoprotein</keyword>
<sequence>MLDLNGVLAALFIYLGLYFPQELDPSLKPKDSSALLTKFEFDFIIVGAGSAGCVLANRLSANPDWSVLLIEAGGDETYLTDTPALHNALFNTEVDWNYTTVRQKRACKDRDGMCLYPRGHVLGGSSAINGMIYSRGNPQDYEEWEQMGNPGWGFNEVFKYYQKLENMTDHHLAHSPLHSVWGEQPVGFSRYRAKIYEDILQAGFHYGLDEVDYNGHNQIGISYAQLTIDGATRASTSKAYLNPIRYRHNLYIFKNTIVTKVLINKSTRTAVGVRCLTAGQLYNVYAKKEVILSAGAVNSPQILMLSGIGPKEHLMHFGIPLIADLPVGKNLMDHNCVRINFYMNCNNDECLKHYGKKIALNYAKHRKGELTSNFMEMVAFLNKLRIKHLPPDIQYHFALGNDIYKETDQACLSMLVTNLSPKSRGTIKLRSKNPLDPPMIDPNYYGRIEDLKMTMWGVKEAFRLLNAPSMRKYELTLIANQSCAHYQDETSFLICFIEYQTGTIFHPSGTTKMGSIFDRTTVVNSELKVHTINNLRVVDAGIMPKITRGNTNAPTIMIAEKASDIIIEEYTYHHQHHYDSSSHEDHYDFFSYFDYL</sequence>
<comment type="cofactor">
    <cofactor evidence="1 5">
        <name>FAD</name>
        <dbReference type="ChEBI" id="CHEBI:57692"/>
    </cofactor>
</comment>
<feature type="binding site" evidence="5">
    <location>
        <position position="121"/>
    </location>
    <ligand>
        <name>FAD</name>
        <dbReference type="ChEBI" id="CHEBI:57692"/>
    </ligand>
</feature>
<evidence type="ECO:0000313" key="7">
    <source>
        <dbReference type="EMBL" id="KAK9496926.1"/>
    </source>
</evidence>
<organism evidence="7 8">
    <name type="scientific">Rhynocoris fuscipes</name>
    <dbReference type="NCBI Taxonomy" id="488301"/>
    <lineage>
        <taxon>Eukaryota</taxon>
        <taxon>Metazoa</taxon>
        <taxon>Ecdysozoa</taxon>
        <taxon>Arthropoda</taxon>
        <taxon>Hexapoda</taxon>
        <taxon>Insecta</taxon>
        <taxon>Pterygota</taxon>
        <taxon>Neoptera</taxon>
        <taxon>Paraneoptera</taxon>
        <taxon>Hemiptera</taxon>
        <taxon>Heteroptera</taxon>
        <taxon>Panheteroptera</taxon>
        <taxon>Cimicomorpha</taxon>
        <taxon>Reduviidae</taxon>
        <taxon>Harpactorinae</taxon>
        <taxon>Harpactorini</taxon>
        <taxon>Rhynocoris</taxon>
    </lineage>
</organism>
<dbReference type="PANTHER" id="PTHR11552">
    <property type="entry name" value="GLUCOSE-METHANOL-CHOLINE GMC OXIDOREDUCTASE"/>
    <property type="match status" value="1"/>
</dbReference>
<evidence type="ECO:0000256" key="3">
    <source>
        <dbReference type="ARBA" id="ARBA00022630"/>
    </source>
</evidence>
<dbReference type="Pfam" id="PF05199">
    <property type="entry name" value="GMC_oxred_C"/>
    <property type="match status" value="1"/>
</dbReference>
<dbReference type="InterPro" id="IPR036188">
    <property type="entry name" value="FAD/NAD-bd_sf"/>
</dbReference>
<proteinExistence type="inferred from homology"/>
<evidence type="ECO:0000313" key="8">
    <source>
        <dbReference type="Proteomes" id="UP001461498"/>
    </source>
</evidence>
<dbReference type="AlphaFoldDB" id="A0AAW1CEE7"/>
<comment type="caution">
    <text evidence="7">The sequence shown here is derived from an EMBL/GenBank/DDBJ whole genome shotgun (WGS) entry which is preliminary data.</text>
</comment>
<dbReference type="GO" id="GO:0016614">
    <property type="term" value="F:oxidoreductase activity, acting on CH-OH group of donors"/>
    <property type="evidence" value="ECO:0007669"/>
    <property type="project" value="InterPro"/>
</dbReference>
<protein>
    <recommendedName>
        <fullName evidence="6">Glucose-methanol-choline oxidoreductase N-terminal domain-containing protein</fullName>
    </recommendedName>
</protein>
<feature type="domain" description="Glucose-methanol-choline oxidoreductase N-terminal" evidence="6">
    <location>
        <begin position="295"/>
        <end position="309"/>
    </location>
</feature>
<dbReference type="SUPFAM" id="SSF51905">
    <property type="entry name" value="FAD/NAD(P)-binding domain"/>
    <property type="match status" value="1"/>
</dbReference>
<name>A0AAW1CEE7_9HEMI</name>
<dbReference type="Proteomes" id="UP001461498">
    <property type="component" value="Unassembled WGS sequence"/>
</dbReference>
<dbReference type="EMBL" id="JAPXFL010000039">
    <property type="protein sequence ID" value="KAK9496926.1"/>
    <property type="molecule type" value="Genomic_DNA"/>
</dbReference>
<dbReference type="Gene3D" id="3.50.50.60">
    <property type="entry name" value="FAD/NAD(P)-binding domain"/>
    <property type="match status" value="1"/>
</dbReference>
<dbReference type="InterPro" id="IPR000172">
    <property type="entry name" value="GMC_OxRdtase_N"/>
</dbReference>
<dbReference type="InterPro" id="IPR012132">
    <property type="entry name" value="GMC_OxRdtase"/>
</dbReference>
<accession>A0AAW1CEE7</accession>
<gene>
    <name evidence="7" type="ORF">O3M35_012875</name>
</gene>
<keyword evidence="8" id="KW-1185">Reference proteome</keyword>
<dbReference type="PIRSF" id="PIRSF000137">
    <property type="entry name" value="Alcohol_oxidase"/>
    <property type="match status" value="1"/>
</dbReference>
<keyword evidence="4 5" id="KW-0274">FAD</keyword>
<evidence type="ECO:0000256" key="1">
    <source>
        <dbReference type="ARBA" id="ARBA00001974"/>
    </source>
</evidence>
<dbReference type="SUPFAM" id="SSF54373">
    <property type="entry name" value="FAD-linked reductases, C-terminal domain"/>
    <property type="match status" value="1"/>
</dbReference>
<dbReference type="InterPro" id="IPR007867">
    <property type="entry name" value="GMC_OxRtase_C"/>
</dbReference>
<evidence type="ECO:0000256" key="2">
    <source>
        <dbReference type="ARBA" id="ARBA00010790"/>
    </source>
</evidence>
<evidence type="ECO:0000259" key="6">
    <source>
        <dbReference type="PROSITE" id="PS00624"/>
    </source>
</evidence>
<dbReference type="PANTHER" id="PTHR11552:SF147">
    <property type="entry name" value="CHOLINE DEHYDROGENASE, MITOCHONDRIAL"/>
    <property type="match status" value="1"/>
</dbReference>
<dbReference type="GO" id="GO:0050660">
    <property type="term" value="F:flavin adenine dinucleotide binding"/>
    <property type="evidence" value="ECO:0007669"/>
    <property type="project" value="InterPro"/>
</dbReference>
<reference evidence="7 8" key="1">
    <citation type="submission" date="2022-12" db="EMBL/GenBank/DDBJ databases">
        <title>Chromosome-level genome assembly of true bugs.</title>
        <authorList>
            <person name="Ma L."/>
            <person name="Li H."/>
        </authorList>
    </citation>
    <scope>NUCLEOTIDE SEQUENCE [LARGE SCALE GENOMIC DNA]</scope>
    <source>
        <strain evidence="7">Lab_2022b</strain>
    </source>
</reference>
<feature type="binding site" evidence="5">
    <location>
        <position position="258"/>
    </location>
    <ligand>
        <name>FAD</name>
        <dbReference type="ChEBI" id="CHEBI:57692"/>
    </ligand>
</feature>
<evidence type="ECO:0000256" key="5">
    <source>
        <dbReference type="PIRSR" id="PIRSR000137-2"/>
    </source>
</evidence>